<gene>
    <name evidence="3" type="ORF">M8523_30010</name>
</gene>
<protein>
    <recommendedName>
        <fullName evidence="2">2,4-diaminopentanoate dehydrogenase C-terminal domain-containing protein</fullName>
    </recommendedName>
</protein>
<reference evidence="3" key="1">
    <citation type="submission" date="2022-05" db="EMBL/GenBank/DDBJ databases">
        <authorList>
            <person name="Pankratov T."/>
        </authorList>
    </citation>
    <scope>NUCLEOTIDE SEQUENCE</scope>
    <source>
        <strain evidence="3">BP6-180914</strain>
    </source>
</reference>
<dbReference type="Proteomes" id="UP001165667">
    <property type="component" value="Unassembled WGS sequence"/>
</dbReference>
<dbReference type="Pfam" id="PF19328">
    <property type="entry name" value="DAP_DH_C"/>
    <property type="match status" value="1"/>
</dbReference>
<keyword evidence="1" id="KW-0472">Membrane</keyword>
<dbReference type="SUPFAM" id="SSF51735">
    <property type="entry name" value="NAD(P)-binding Rossmann-fold domains"/>
    <property type="match status" value="1"/>
</dbReference>
<comment type="caution">
    <text evidence="3">The sequence shown here is derived from an EMBL/GenBank/DDBJ whole genome shotgun (WGS) entry which is preliminary data.</text>
</comment>
<evidence type="ECO:0000313" key="4">
    <source>
        <dbReference type="Proteomes" id="UP001165667"/>
    </source>
</evidence>
<evidence type="ECO:0000256" key="1">
    <source>
        <dbReference type="SAM" id="Phobius"/>
    </source>
</evidence>
<keyword evidence="1" id="KW-0812">Transmembrane</keyword>
<dbReference type="InterPro" id="IPR045760">
    <property type="entry name" value="DAP_DH_C"/>
</dbReference>
<dbReference type="RefSeq" id="WP_282588543.1">
    <property type="nucleotide sequence ID" value="NZ_JAMOIM010000042.1"/>
</dbReference>
<evidence type="ECO:0000259" key="2">
    <source>
        <dbReference type="Pfam" id="PF19328"/>
    </source>
</evidence>
<evidence type="ECO:0000313" key="3">
    <source>
        <dbReference type="EMBL" id="MCW6512167.1"/>
    </source>
</evidence>
<dbReference type="InterPro" id="IPR036291">
    <property type="entry name" value="NAD(P)-bd_dom_sf"/>
</dbReference>
<name>A0AA42CR67_9HYPH</name>
<sequence length="384" mass="40512">MTMQSEQPATFNARDRPVGVILFGLGALGSLVIDCLATGYPLIHVVGAVDHAPDKVGRRLAELYPAFAEAGDVIVHDSLSACLAPCGSEAELLYHLTESAPDHIEGQLIEALAARLNVISASEAMFHPALRHAAFADRLDQAAKAARVTITGVGINPGYSFDSVPLLLARATSGVKRVAITRAIDVTGTGPGDIDHVGYALWPDEFAQKIASGRIVGHMGAPESIAKIAEHLSLDIDRIEEGWSTEVAEFPVDSGTPSLGMIEPGRVIGITQTATGLRGSEPVITTRLVMYYQPERFGIEAADTIDIEGAHHIRAAIRPAALSLFGAANTIVNATHDVCGAEPGLFNCLDASIAGARRGGFRYELDPARPNRPGEAVAVRKKPA</sequence>
<keyword evidence="4" id="KW-1185">Reference proteome</keyword>
<dbReference type="AlphaFoldDB" id="A0AA42CR67"/>
<feature type="transmembrane region" description="Helical" evidence="1">
    <location>
        <begin position="20"/>
        <end position="43"/>
    </location>
</feature>
<dbReference type="EMBL" id="JAMOIM010000042">
    <property type="protein sequence ID" value="MCW6512167.1"/>
    <property type="molecule type" value="Genomic_DNA"/>
</dbReference>
<keyword evidence="1" id="KW-1133">Transmembrane helix</keyword>
<accession>A0AA42CR67</accession>
<feature type="domain" description="2,4-diaminopentanoate dehydrogenase C-terminal" evidence="2">
    <location>
        <begin position="161"/>
        <end position="362"/>
    </location>
</feature>
<dbReference type="CDD" id="cd24146">
    <property type="entry name" value="nat-AmDH_N_like"/>
    <property type="match status" value="1"/>
</dbReference>
<organism evidence="3 4">
    <name type="scientific">Lichenifustis flavocetrariae</name>
    <dbReference type="NCBI Taxonomy" id="2949735"/>
    <lineage>
        <taxon>Bacteria</taxon>
        <taxon>Pseudomonadati</taxon>
        <taxon>Pseudomonadota</taxon>
        <taxon>Alphaproteobacteria</taxon>
        <taxon>Hyphomicrobiales</taxon>
        <taxon>Lichenihabitantaceae</taxon>
        <taxon>Lichenifustis</taxon>
    </lineage>
</organism>
<proteinExistence type="predicted"/>